<reference evidence="3 4" key="1">
    <citation type="journal article" date="2018" name="Mol. Biol. Evol.">
        <title>Broad Genomic Sampling Reveals a Smut Pathogenic Ancestry of the Fungal Clade Ustilaginomycotina.</title>
        <authorList>
            <person name="Kijpornyongpan T."/>
            <person name="Mondo S.J."/>
            <person name="Barry K."/>
            <person name="Sandor L."/>
            <person name="Lee J."/>
            <person name="Lipzen A."/>
            <person name="Pangilinan J."/>
            <person name="LaButti K."/>
            <person name="Hainaut M."/>
            <person name="Henrissat B."/>
            <person name="Grigoriev I.V."/>
            <person name="Spatafora J.W."/>
            <person name="Aime M.C."/>
        </authorList>
    </citation>
    <scope>NUCLEOTIDE SEQUENCE [LARGE SCALE GENOMIC DNA]</scope>
    <source>
        <strain evidence="3 4">MCA 4658</strain>
    </source>
</reference>
<evidence type="ECO:0000313" key="4">
    <source>
        <dbReference type="Proteomes" id="UP000245783"/>
    </source>
</evidence>
<dbReference type="GO" id="GO:0016491">
    <property type="term" value="F:oxidoreductase activity"/>
    <property type="evidence" value="ECO:0007669"/>
    <property type="project" value="UniProtKB-KW"/>
</dbReference>
<dbReference type="InterPro" id="IPR036291">
    <property type="entry name" value="NAD(P)-bd_dom_sf"/>
</dbReference>
<dbReference type="Proteomes" id="UP000245783">
    <property type="component" value="Unassembled WGS sequence"/>
</dbReference>
<dbReference type="InterPro" id="IPR002347">
    <property type="entry name" value="SDR_fam"/>
</dbReference>
<dbReference type="EMBL" id="KZ819427">
    <property type="protein sequence ID" value="PWN40159.1"/>
    <property type="molecule type" value="Genomic_DNA"/>
</dbReference>
<accession>A0A316VR70</accession>
<dbReference type="Gene3D" id="3.40.50.720">
    <property type="entry name" value="NAD(P)-binding Rossmann-like Domain"/>
    <property type="match status" value="1"/>
</dbReference>
<dbReference type="PANTHER" id="PTHR24320">
    <property type="entry name" value="RETINOL DEHYDROGENASE"/>
    <property type="match status" value="1"/>
</dbReference>
<dbReference type="GeneID" id="37036503"/>
<dbReference type="RefSeq" id="XP_025367319.1">
    <property type="nucleotide sequence ID" value="XM_025514633.1"/>
</dbReference>
<evidence type="ECO:0000256" key="1">
    <source>
        <dbReference type="ARBA" id="ARBA00006484"/>
    </source>
</evidence>
<protein>
    <submittedName>
        <fullName evidence="3">NAD(P)-binding protein</fullName>
    </submittedName>
</protein>
<keyword evidence="4" id="KW-1185">Reference proteome</keyword>
<keyword evidence="2" id="KW-0560">Oxidoreductase</keyword>
<proteinExistence type="inferred from homology"/>
<evidence type="ECO:0000313" key="3">
    <source>
        <dbReference type="EMBL" id="PWN40159.1"/>
    </source>
</evidence>
<comment type="similarity">
    <text evidence="1">Belongs to the short-chain dehydrogenases/reductases (SDR) family.</text>
</comment>
<dbReference type="OrthoDB" id="191139at2759"/>
<sequence length="327" mass="35097">MAELFDNVKFEKPSGEFGDEVVARLSDRVRAKTFVVTGASPDSLALAAVHSLVKGGAGRIFLLGRSHGKIQAAIDSLGKVDTELVPIIADLDSIKSVQQGSEEIAAKSQDSAIDYVLASAGIMATPWQLTQDGIESQFGVCHVAHFVLTKVLLQAAQKAHRTAPRFSYVSSTGYHGGNFRGDDYNFKQGAEYHPWVAYGQAKSANIILARELARQKAGVLAYSVDPGMVKTRLARSLSKETMIAFGFADENGVPKSTGTSTFGLEFSTHERAAGQMLYSLLDPSLEAQNGAFISNGRVLAVDAAQTEEGLSQKLWQVSEDIVSRALQ</sequence>
<organism evidence="3 4">
    <name type="scientific">Ceraceosorus guamensis</name>
    <dbReference type="NCBI Taxonomy" id="1522189"/>
    <lineage>
        <taxon>Eukaryota</taxon>
        <taxon>Fungi</taxon>
        <taxon>Dikarya</taxon>
        <taxon>Basidiomycota</taxon>
        <taxon>Ustilaginomycotina</taxon>
        <taxon>Exobasidiomycetes</taxon>
        <taxon>Ceraceosorales</taxon>
        <taxon>Ceraceosoraceae</taxon>
        <taxon>Ceraceosorus</taxon>
    </lineage>
</organism>
<dbReference type="SUPFAM" id="SSF51735">
    <property type="entry name" value="NAD(P)-binding Rossmann-fold domains"/>
    <property type="match status" value="1"/>
</dbReference>
<dbReference type="Pfam" id="PF00106">
    <property type="entry name" value="adh_short"/>
    <property type="match status" value="1"/>
</dbReference>
<dbReference type="STRING" id="1522189.A0A316VR70"/>
<name>A0A316VR70_9BASI</name>
<dbReference type="PANTHER" id="PTHR24320:SF283">
    <property type="entry name" value="RETINOL DEHYDROGENASE 11"/>
    <property type="match status" value="1"/>
</dbReference>
<dbReference type="AlphaFoldDB" id="A0A316VR70"/>
<dbReference type="InParanoid" id="A0A316VR70"/>
<evidence type="ECO:0000256" key="2">
    <source>
        <dbReference type="ARBA" id="ARBA00023002"/>
    </source>
</evidence>
<gene>
    <name evidence="3" type="ORF">IE81DRAFT_325822</name>
</gene>